<dbReference type="InterPro" id="IPR035940">
    <property type="entry name" value="CAP_sf"/>
</dbReference>
<gene>
    <name evidence="3" type="ORF">AFL42_16185</name>
</gene>
<dbReference type="InterPro" id="IPR014044">
    <property type="entry name" value="CAP_dom"/>
</dbReference>
<protein>
    <submittedName>
        <fullName evidence="3">Membrane protein</fullName>
    </submittedName>
</protein>
<dbReference type="PANTHER" id="PTHR31157">
    <property type="entry name" value="SCP DOMAIN-CONTAINING PROTEIN"/>
    <property type="match status" value="1"/>
</dbReference>
<evidence type="ECO:0000313" key="3">
    <source>
        <dbReference type="EMBL" id="KPH71161.1"/>
    </source>
</evidence>
<dbReference type="Pfam" id="PF14504">
    <property type="entry name" value="CAP_assoc_N"/>
    <property type="match status" value="1"/>
</dbReference>
<sequence length="329" mass="37982">MNSYETSCQTIEKVSDHSSKMIKLQSKSNTDSDFNKSMLGWIGLSKSELLNEFGEPERKDPSAYGYDWWVYQNGYSEYLQFGILNEKIISVYIIGDQMEYDSISIGEAYEELSDKYGFSNEVEYSDSKSSYIFRLTKEDLETSPLVKLSDDTFMQLYFDTFTKKLSSIRILKADVLLMHQPYEIVYRGSLPEAPKLNDQEWEKVENGMEKQVFDITNVMRVRQGSKPLKWENTVRKVAYDHSKDMAENNYFSHFGLDGEGLKERLAEKEVFYLSAAENIAAQYTDAPAAMEGWLNSEGHREALLSEDYTHIGVGVYRLYYTQNFLAQAS</sequence>
<evidence type="ECO:0000259" key="2">
    <source>
        <dbReference type="Pfam" id="PF14504"/>
    </source>
</evidence>
<dbReference type="PANTHER" id="PTHR31157:SF26">
    <property type="entry name" value="SCP-LIKE EXTRACELLULAR PROTEIN"/>
    <property type="match status" value="1"/>
</dbReference>
<feature type="domain" description="CAP-associated" evidence="2">
    <location>
        <begin position="42"/>
        <end position="182"/>
    </location>
</feature>
<accession>A0ABR5MFR1</accession>
<dbReference type="Gene3D" id="3.40.33.10">
    <property type="entry name" value="CAP"/>
    <property type="match status" value="1"/>
</dbReference>
<comment type="caution">
    <text evidence="3">The sequence shown here is derived from an EMBL/GenBank/DDBJ whole genome shotgun (WGS) entry which is preliminary data.</text>
</comment>
<organism evidence="3 4">
    <name type="scientific">Oceanobacillus caeni</name>
    <dbReference type="NCBI Taxonomy" id="405946"/>
    <lineage>
        <taxon>Bacteria</taxon>
        <taxon>Bacillati</taxon>
        <taxon>Bacillota</taxon>
        <taxon>Bacilli</taxon>
        <taxon>Bacillales</taxon>
        <taxon>Bacillaceae</taxon>
        <taxon>Oceanobacillus</taxon>
    </lineage>
</organism>
<dbReference type="SUPFAM" id="SSF55797">
    <property type="entry name" value="PR-1-like"/>
    <property type="match status" value="1"/>
</dbReference>
<reference evidence="3 4" key="1">
    <citation type="submission" date="2015-07" db="EMBL/GenBank/DDBJ databases">
        <title>High-quality draft genome sequence of Oceanobacillus caeni HM6, a bacillus isolated from a human feces.</title>
        <authorList>
            <person name="Kumar J."/>
            <person name="Verma M.K."/>
            <person name="Pandey R."/>
            <person name="Bhambi M."/>
            <person name="Chauhan N."/>
        </authorList>
    </citation>
    <scope>NUCLEOTIDE SEQUENCE [LARGE SCALE GENOMIC DNA]</scope>
    <source>
        <strain evidence="3 4">HM6</strain>
    </source>
</reference>
<name>A0ABR5MFR1_9BACI</name>
<keyword evidence="4" id="KW-1185">Reference proteome</keyword>
<evidence type="ECO:0000313" key="4">
    <source>
        <dbReference type="Proteomes" id="UP000037854"/>
    </source>
</evidence>
<feature type="domain" description="SCP" evidence="1">
    <location>
        <begin position="214"/>
        <end position="323"/>
    </location>
</feature>
<dbReference type="InterPro" id="IPR029410">
    <property type="entry name" value="CAP_assoc"/>
</dbReference>
<dbReference type="Proteomes" id="UP000037854">
    <property type="component" value="Unassembled WGS sequence"/>
</dbReference>
<proteinExistence type="predicted"/>
<dbReference type="Pfam" id="PF00188">
    <property type="entry name" value="CAP"/>
    <property type="match status" value="1"/>
</dbReference>
<dbReference type="EMBL" id="LGTK01000091">
    <property type="protein sequence ID" value="KPH71161.1"/>
    <property type="molecule type" value="Genomic_DNA"/>
</dbReference>
<evidence type="ECO:0000259" key="1">
    <source>
        <dbReference type="Pfam" id="PF00188"/>
    </source>
</evidence>
<dbReference type="CDD" id="cd05379">
    <property type="entry name" value="CAP_bacterial"/>
    <property type="match status" value="1"/>
</dbReference>